<evidence type="ECO:0000313" key="1">
    <source>
        <dbReference type="EMBL" id="SLN50071.1"/>
    </source>
</evidence>
<dbReference type="InterPro" id="IPR018037">
    <property type="entry name" value="FixH_proteobacterial"/>
</dbReference>
<reference evidence="1 2" key="1">
    <citation type="submission" date="2017-03" db="EMBL/GenBank/DDBJ databases">
        <authorList>
            <person name="Afonso C.L."/>
            <person name="Miller P.J."/>
            <person name="Scott M.A."/>
            <person name="Spackman E."/>
            <person name="Goraichik I."/>
            <person name="Dimitrov K.M."/>
            <person name="Suarez D.L."/>
            <person name="Swayne D.E."/>
        </authorList>
    </citation>
    <scope>NUCLEOTIDE SEQUENCE [LARGE SCALE GENOMIC DNA]</scope>
    <source>
        <strain evidence="1 2">CECT 7680</strain>
    </source>
</reference>
<dbReference type="Pfam" id="PF05751">
    <property type="entry name" value="FixH"/>
    <property type="match status" value="1"/>
</dbReference>
<proteinExistence type="predicted"/>
<dbReference type="PIRSF" id="PIRSF011386">
    <property type="entry name" value="FixH"/>
    <property type="match status" value="1"/>
</dbReference>
<gene>
    <name evidence="1" type="ORF">PSA7680_02589</name>
</gene>
<keyword evidence="2" id="KW-1185">Reference proteome</keyword>
<sequence>MTAPLTGRKVFLFVASAFAIIIGVNVFMATQAVRTFPGLEVKNGYIASQTFDAERAAQEALGWETSLDYAQGQLRLTILGPDGAPVQPRSLSGTVGRSTSMKDDITPIFAWDGASYVFPVDLAPGKWDLRLVATAEDGTRFQQRLPIFVKAES</sequence>
<dbReference type="InterPro" id="IPR008620">
    <property type="entry name" value="FixH"/>
</dbReference>
<dbReference type="OrthoDB" id="1495896at2"/>
<dbReference type="RefSeq" id="WP_085869132.1">
    <property type="nucleotide sequence ID" value="NZ_FWFQ01000018.1"/>
</dbReference>
<evidence type="ECO:0000313" key="2">
    <source>
        <dbReference type="Proteomes" id="UP000193409"/>
    </source>
</evidence>
<organism evidence="1 2">
    <name type="scientific">Pseudoruegeria aquimaris</name>
    <dbReference type="NCBI Taxonomy" id="393663"/>
    <lineage>
        <taxon>Bacteria</taxon>
        <taxon>Pseudomonadati</taxon>
        <taxon>Pseudomonadota</taxon>
        <taxon>Alphaproteobacteria</taxon>
        <taxon>Rhodobacterales</taxon>
        <taxon>Roseobacteraceae</taxon>
        <taxon>Pseudoruegeria</taxon>
    </lineage>
</organism>
<accession>A0A1Y5SWJ0</accession>
<dbReference type="Proteomes" id="UP000193409">
    <property type="component" value="Unassembled WGS sequence"/>
</dbReference>
<name>A0A1Y5SWJ0_9RHOB</name>
<protein>
    <submittedName>
        <fullName evidence="1">FixH</fullName>
    </submittedName>
</protein>
<dbReference type="EMBL" id="FWFQ01000018">
    <property type="protein sequence ID" value="SLN50071.1"/>
    <property type="molecule type" value="Genomic_DNA"/>
</dbReference>
<dbReference type="AlphaFoldDB" id="A0A1Y5SWJ0"/>